<dbReference type="KEGG" id="nyu:D7D52_06395"/>
<name>A0A386ZAA5_9NOCA</name>
<feature type="transmembrane region" description="Helical" evidence="1">
    <location>
        <begin position="7"/>
        <end position="28"/>
    </location>
</feature>
<feature type="transmembrane region" description="Helical" evidence="1">
    <location>
        <begin position="48"/>
        <end position="71"/>
    </location>
</feature>
<proteinExistence type="predicted"/>
<organism evidence="2 3">
    <name type="scientific">Nocardia yunnanensis</name>
    <dbReference type="NCBI Taxonomy" id="2382165"/>
    <lineage>
        <taxon>Bacteria</taxon>
        <taxon>Bacillati</taxon>
        <taxon>Actinomycetota</taxon>
        <taxon>Actinomycetes</taxon>
        <taxon>Mycobacteriales</taxon>
        <taxon>Nocardiaceae</taxon>
        <taxon>Nocardia</taxon>
    </lineage>
</organism>
<dbReference type="RefSeq" id="WP_120735475.1">
    <property type="nucleotide sequence ID" value="NZ_CP032568.1"/>
</dbReference>
<sequence>MRWPTVFAEFVLVPILVAAAVWCWHNGIRTTVFAPQGDAPAFSATRYVGPWLAGAAILAIGAGLVAVDVLARAFRRAR</sequence>
<gene>
    <name evidence="2" type="ORF">D7D52_06395</name>
</gene>
<evidence type="ECO:0000313" key="3">
    <source>
        <dbReference type="Proteomes" id="UP000267164"/>
    </source>
</evidence>
<keyword evidence="1" id="KW-0812">Transmembrane</keyword>
<reference evidence="2 3" key="1">
    <citation type="submission" date="2018-09" db="EMBL/GenBank/DDBJ databases">
        <title>Nocardia yunnanensis sp. nov., an actinomycete isolated from a soil sample.</title>
        <authorList>
            <person name="Zhang J."/>
        </authorList>
    </citation>
    <scope>NUCLEOTIDE SEQUENCE [LARGE SCALE GENOMIC DNA]</scope>
    <source>
        <strain evidence="2 3">CFHS0054</strain>
    </source>
</reference>
<evidence type="ECO:0000313" key="2">
    <source>
        <dbReference type="EMBL" id="AYF73545.1"/>
    </source>
</evidence>
<keyword evidence="3" id="KW-1185">Reference proteome</keyword>
<protein>
    <submittedName>
        <fullName evidence="2">Uncharacterized protein</fullName>
    </submittedName>
</protein>
<evidence type="ECO:0000256" key="1">
    <source>
        <dbReference type="SAM" id="Phobius"/>
    </source>
</evidence>
<accession>A0A386ZAA5</accession>
<dbReference type="Proteomes" id="UP000267164">
    <property type="component" value="Chromosome"/>
</dbReference>
<dbReference type="EMBL" id="CP032568">
    <property type="protein sequence ID" value="AYF73545.1"/>
    <property type="molecule type" value="Genomic_DNA"/>
</dbReference>
<dbReference type="OrthoDB" id="4569808at2"/>
<dbReference type="AlphaFoldDB" id="A0A386ZAA5"/>
<keyword evidence="1" id="KW-1133">Transmembrane helix</keyword>
<keyword evidence="1" id="KW-0472">Membrane</keyword>